<dbReference type="Proteomes" id="UP000247476">
    <property type="component" value="Unassembled WGS sequence"/>
</dbReference>
<feature type="transmembrane region" description="Helical" evidence="12">
    <location>
        <begin position="7"/>
        <end position="26"/>
    </location>
</feature>
<evidence type="ECO:0000256" key="4">
    <source>
        <dbReference type="ARBA" id="ARBA00022475"/>
    </source>
</evidence>
<keyword evidence="12" id="KW-0812">Transmembrane</keyword>
<keyword evidence="9" id="KW-0067">ATP-binding</keyword>
<dbReference type="OrthoDB" id="9776552at2"/>
<feature type="transmembrane region" description="Helical" evidence="12">
    <location>
        <begin position="284"/>
        <end position="302"/>
    </location>
</feature>
<evidence type="ECO:0000256" key="9">
    <source>
        <dbReference type="ARBA" id="ARBA00022840"/>
    </source>
</evidence>
<proteinExistence type="predicted"/>
<evidence type="ECO:0000256" key="7">
    <source>
        <dbReference type="ARBA" id="ARBA00022741"/>
    </source>
</evidence>
<dbReference type="InterPro" id="IPR036890">
    <property type="entry name" value="HATPase_C_sf"/>
</dbReference>
<dbReference type="GO" id="GO:0005524">
    <property type="term" value="F:ATP binding"/>
    <property type="evidence" value="ECO:0007669"/>
    <property type="project" value="UniProtKB-KW"/>
</dbReference>
<name>A0A2V5L2Y9_9BACL</name>
<accession>A0A2V5L2Y9</accession>
<dbReference type="Gene3D" id="3.30.565.10">
    <property type="entry name" value="Histidine kinase-like ATPase, C-terminal domain"/>
    <property type="match status" value="1"/>
</dbReference>
<keyword evidence="5" id="KW-0597">Phosphoprotein</keyword>
<dbReference type="PANTHER" id="PTHR34220">
    <property type="entry name" value="SENSOR HISTIDINE KINASE YPDA"/>
    <property type="match status" value="1"/>
</dbReference>
<dbReference type="InterPro" id="IPR010559">
    <property type="entry name" value="Sig_transdc_His_kin_internal"/>
</dbReference>
<keyword evidence="16" id="KW-1185">Reference proteome</keyword>
<dbReference type="InterPro" id="IPR005467">
    <property type="entry name" value="His_kinase_dom"/>
</dbReference>
<dbReference type="SMART" id="SM00387">
    <property type="entry name" value="HATPase_c"/>
    <property type="match status" value="1"/>
</dbReference>
<dbReference type="PANTHER" id="PTHR34220:SF7">
    <property type="entry name" value="SENSOR HISTIDINE KINASE YPDA"/>
    <property type="match status" value="1"/>
</dbReference>
<evidence type="ECO:0000256" key="3">
    <source>
        <dbReference type="ARBA" id="ARBA00012438"/>
    </source>
</evidence>
<dbReference type="Pfam" id="PF00672">
    <property type="entry name" value="HAMP"/>
    <property type="match status" value="1"/>
</dbReference>
<evidence type="ECO:0000256" key="11">
    <source>
        <dbReference type="ARBA" id="ARBA00023136"/>
    </source>
</evidence>
<keyword evidence="12" id="KW-1133">Transmembrane helix</keyword>
<dbReference type="InterPro" id="IPR003594">
    <property type="entry name" value="HATPase_dom"/>
</dbReference>
<feature type="domain" description="HAMP" evidence="14">
    <location>
        <begin position="304"/>
        <end position="356"/>
    </location>
</feature>
<evidence type="ECO:0000256" key="10">
    <source>
        <dbReference type="ARBA" id="ARBA00023012"/>
    </source>
</evidence>
<dbReference type="PROSITE" id="PS50109">
    <property type="entry name" value="HIS_KIN"/>
    <property type="match status" value="1"/>
</dbReference>
<evidence type="ECO:0000256" key="1">
    <source>
        <dbReference type="ARBA" id="ARBA00000085"/>
    </source>
</evidence>
<keyword evidence="7" id="KW-0547">Nucleotide-binding</keyword>
<evidence type="ECO:0000256" key="12">
    <source>
        <dbReference type="SAM" id="Phobius"/>
    </source>
</evidence>
<evidence type="ECO:0000256" key="6">
    <source>
        <dbReference type="ARBA" id="ARBA00022679"/>
    </source>
</evidence>
<sequence>MNIRTKLFWTNGAVVVVLIASLTFFLETYARKSILGILKENAGHSVAQLAENVDSLLRSYEQIADYVYMDDLLQDRLLRRFDSYPDAHEAYLEYVKPQLAALTSSRDVLDLAFYSDNATFHVGSVKPLSGMTGVPEWSACSSGEMKADSVRVWTSVPGQPDRLRLTQRLNHLNPRSCLFLQIDLDAGLLNNLIKKESEKSRFLVVMPNGVPVLDSMAGIRADGDVPIADLLGAEGGRVVRAEGIDYLPTMRALDSRRSVHGIRVASLVPLGELEARTKTIRTTAFLFFVFALALFVVVNYVVSGRITRRLRQLAAMMRSTDMDRLRTIRRIEGRDEVSLLGHTFNGMVLRMQRLIREVYESELTAKELQLKTKEAELYALQTQINPHYLYNTLNSIRGSLLEKGDRESAEIVGLLAKSFRHMLGKSGGMIPLGEELAIVETYLKIQAFRYSDRLTYRIEVPDRLRKLDVPKLSLQTLVENAIVHGVEPNGSATTVTVTASEEEDAVRLSVEDDGPGIGPERLAEVAFLLSEDASNGGERHIGLSNVHRRLRSFGEPFGVRLESEPGKGVKATLLVPLSPLLAAKEVHHV</sequence>
<comment type="subcellular location">
    <subcellularLocation>
        <location evidence="2">Cell membrane</location>
        <topology evidence="2">Multi-pass membrane protein</topology>
    </subcellularLocation>
</comment>
<comment type="caution">
    <text evidence="15">The sequence shown here is derived from an EMBL/GenBank/DDBJ whole genome shotgun (WGS) entry which is preliminary data.</text>
</comment>
<comment type="catalytic activity">
    <reaction evidence="1">
        <text>ATP + protein L-histidine = ADP + protein N-phospho-L-histidine.</text>
        <dbReference type="EC" id="2.7.13.3"/>
    </reaction>
</comment>
<keyword evidence="10" id="KW-0902">Two-component regulatory system</keyword>
<evidence type="ECO:0000259" key="13">
    <source>
        <dbReference type="PROSITE" id="PS50109"/>
    </source>
</evidence>
<organism evidence="15 16">
    <name type="scientific">Paenibacillus flagellatus</name>
    <dbReference type="NCBI Taxonomy" id="2211139"/>
    <lineage>
        <taxon>Bacteria</taxon>
        <taxon>Bacillati</taxon>
        <taxon>Bacillota</taxon>
        <taxon>Bacilli</taxon>
        <taxon>Bacillales</taxon>
        <taxon>Paenibacillaceae</taxon>
        <taxon>Paenibacillus</taxon>
    </lineage>
</organism>
<dbReference type="PROSITE" id="PS50885">
    <property type="entry name" value="HAMP"/>
    <property type="match status" value="1"/>
</dbReference>
<dbReference type="GO" id="GO:0000155">
    <property type="term" value="F:phosphorelay sensor kinase activity"/>
    <property type="evidence" value="ECO:0007669"/>
    <property type="project" value="InterPro"/>
</dbReference>
<evidence type="ECO:0000256" key="5">
    <source>
        <dbReference type="ARBA" id="ARBA00022553"/>
    </source>
</evidence>
<evidence type="ECO:0000256" key="8">
    <source>
        <dbReference type="ARBA" id="ARBA00022777"/>
    </source>
</evidence>
<evidence type="ECO:0000259" key="14">
    <source>
        <dbReference type="PROSITE" id="PS50885"/>
    </source>
</evidence>
<keyword evidence="4" id="KW-1003">Cell membrane</keyword>
<dbReference type="SUPFAM" id="SSF55874">
    <property type="entry name" value="ATPase domain of HSP90 chaperone/DNA topoisomerase II/histidine kinase"/>
    <property type="match status" value="1"/>
</dbReference>
<dbReference type="SMART" id="SM00304">
    <property type="entry name" value="HAMP"/>
    <property type="match status" value="1"/>
</dbReference>
<gene>
    <name evidence="15" type="ORF">DLM86_01380</name>
</gene>
<dbReference type="AlphaFoldDB" id="A0A2V5L2Y9"/>
<dbReference type="InterPro" id="IPR050640">
    <property type="entry name" value="Bact_2-comp_sensor_kinase"/>
</dbReference>
<keyword evidence="8" id="KW-0418">Kinase</keyword>
<dbReference type="Gene3D" id="6.10.340.10">
    <property type="match status" value="1"/>
</dbReference>
<evidence type="ECO:0000256" key="2">
    <source>
        <dbReference type="ARBA" id="ARBA00004651"/>
    </source>
</evidence>
<feature type="domain" description="Histidine kinase" evidence="13">
    <location>
        <begin position="384"/>
        <end position="579"/>
    </location>
</feature>
<dbReference type="GO" id="GO:0005886">
    <property type="term" value="C:plasma membrane"/>
    <property type="evidence" value="ECO:0007669"/>
    <property type="project" value="UniProtKB-SubCell"/>
</dbReference>
<reference evidence="15 16" key="1">
    <citation type="submission" date="2018-05" db="EMBL/GenBank/DDBJ databases">
        <title>Paenibacillus flagellatus sp. nov., isolated from selenium mineral soil.</title>
        <authorList>
            <person name="Dai X."/>
        </authorList>
    </citation>
    <scope>NUCLEOTIDE SEQUENCE [LARGE SCALE GENOMIC DNA]</scope>
    <source>
        <strain evidence="15 16">DXL2</strain>
    </source>
</reference>
<dbReference type="Pfam" id="PF06580">
    <property type="entry name" value="His_kinase"/>
    <property type="match status" value="1"/>
</dbReference>
<dbReference type="EMBL" id="QJVJ01000001">
    <property type="protein sequence ID" value="PYI57126.1"/>
    <property type="molecule type" value="Genomic_DNA"/>
</dbReference>
<dbReference type="Pfam" id="PF02518">
    <property type="entry name" value="HATPase_c"/>
    <property type="match status" value="1"/>
</dbReference>
<keyword evidence="6" id="KW-0808">Transferase</keyword>
<dbReference type="RefSeq" id="WP_110838166.1">
    <property type="nucleotide sequence ID" value="NZ_QJVJ01000001.1"/>
</dbReference>
<evidence type="ECO:0000313" key="15">
    <source>
        <dbReference type="EMBL" id="PYI57126.1"/>
    </source>
</evidence>
<keyword evidence="11 12" id="KW-0472">Membrane</keyword>
<protein>
    <recommendedName>
        <fullName evidence="3">histidine kinase</fullName>
        <ecNumber evidence="3">2.7.13.3</ecNumber>
    </recommendedName>
</protein>
<evidence type="ECO:0000313" key="16">
    <source>
        <dbReference type="Proteomes" id="UP000247476"/>
    </source>
</evidence>
<dbReference type="EC" id="2.7.13.3" evidence="3"/>
<dbReference type="InterPro" id="IPR003660">
    <property type="entry name" value="HAMP_dom"/>
</dbReference>